<accession>A0ABC8U8X8</accession>
<dbReference type="Proteomes" id="UP001642360">
    <property type="component" value="Unassembled WGS sequence"/>
</dbReference>
<evidence type="ECO:0000256" key="2">
    <source>
        <dbReference type="SAM" id="SignalP"/>
    </source>
</evidence>
<feature type="chain" id="PRO_5044842562" evidence="2">
    <location>
        <begin position="17"/>
        <end position="68"/>
    </location>
</feature>
<feature type="region of interest" description="Disordered" evidence="1">
    <location>
        <begin position="15"/>
        <end position="68"/>
    </location>
</feature>
<organism evidence="3 4">
    <name type="scientific">Ilex paraguariensis</name>
    <name type="common">yerba mate</name>
    <dbReference type="NCBI Taxonomy" id="185542"/>
    <lineage>
        <taxon>Eukaryota</taxon>
        <taxon>Viridiplantae</taxon>
        <taxon>Streptophyta</taxon>
        <taxon>Embryophyta</taxon>
        <taxon>Tracheophyta</taxon>
        <taxon>Spermatophyta</taxon>
        <taxon>Magnoliopsida</taxon>
        <taxon>eudicotyledons</taxon>
        <taxon>Gunneridae</taxon>
        <taxon>Pentapetalae</taxon>
        <taxon>asterids</taxon>
        <taxon>campanulids</taxon>
        <taxon>Aquifoliales</taxon>
        <taxon>Aquifoliaceae</taxon>
        <taxon>Ilex</taxon>
    </lineage>
</organism>
<feature type="compositionally biased region" description="Low complexity" evidence="1">
    <location>
        <begin position="15"/>
        <end position="28"/>
    </location>
</feature>
<reference evidence="3 4" key="1">
    <citation type="submission" date="2024-02" db="EMBL/GenBank/DDBJ databases">
        <authorList>
            <person name="Vignale AGUSTIN F."/>
            <person name="Sosa J E."/>
            <person name="Modenutti C."/>
        </authorList>
    </citation>
    <scope>NUCLEOTIDE SEQUENCE [LARGE SCALE GENOMIC DNA]</scope>
</reference>
<evidence type="ECO:0000256" key="1">
    <source>
        <dbReference type="SAM" id="MobiDB-lite"/>
    </source>
</evidence>
<evidence type="ECO:0000313" key="3">
    <source>
        <dbReference type="EMBL" id="CAK9178221.1"/>
    </source>
</evidence>
<proteinExistence type="predicted"/>
<dbReference type="EMBL" id="CAUOFW020007260">
    <property type="protein sequence ID" value="CAK9178221.1"/>
    <property type="molecule type" value="Genomic_DNA"/>
</dbReference>
<comment type="caution">
    <text evidence="3">The sequence shown here is derived from an EMBL/GenBank/DDBJ whole genome shotgun (WGS) entry which is preliminary data.</text>
</comment>
<feature type="non-terminal residue" evidence="3">
    <location>
        <position position="1"/>
    </location>
</feature>
<feature type="signal peptide" evidence="2">
    <location>
        <begin position="1"/>
        <end position="16"/>
    </location>
</feature>
<protein>
    <submittedName>
        <fullName evidence="3">Uncharacterized protein</fullName>
    </submittedName>
</protein>
<feature type="compositionally biased region" description="Basic and acidic residues" evidence="1">
    <location>
        <begin position="56"/>
        <end position="68"/>
    </location>
</feature>
<gene>
    <name evidence="3" type="ORF">ILEXP_LOCUS48137</name>
</gene>
<keyword evidence="2" id="KW-0732">Signal</keyword>
<dbReference type="AlphaFoldDB" id="A0ABC8U8X8"/>
<keyword evidence="4" id="KW-1185">Reference proteome</keyword>
<name>A0ABC8U8X8_9AQUA</name>
<evidence type="ECO:0000313" key="4">
    <source>
        <dbReference type="Proteomes" id="UP001642360"/>
    </source>
</evidence>
<sequence>ALGLGALLMLMAWTKSTGPGASPPSSGSITKKRTGEGPSSQDKAERRTKARHDARKQRIEEKGVTCER</sequence>